<accession>A0A2T1HWV6</accession>
<evidence type="ECO:0000256" key="3">
    <source>
        <dbReference type="ARBA" id="ARBA00022679"/>
    </source>
</evidence>
<dbReference type="Gene3D" id="3.20.20.480">
    <property type="entry name" value="Trimethylamine methyltransferase-like"/>
    <property type="match status" value="1"/>
</dbReference>
<dbReference type="OrthoDB" id="5713681at2"/>
<dbReference type="InterPro" id="IPR010426">
    <property type="entry name" value="MTTB_MeTrfase"/>
</dbReference>
<dbReference type="GO" id="GO:0015948">
    <property type="term" value="P:methanogenesis"/>
    <property type="evidence" value="ECO:0007669"/>
    <property type="project" value="UniProtKB-UniRule"/>
</dbReference>
<evidence type="ECO:0000256" key="5">
    <source>
        <dbReference type="SAM" id="MobiDB-lite"/>
    </source>
</evidence>
<protein>
    <recommendedName>
        <fullName evidence="4">Methyltransferase</fullName>
        <ecNumber evidence="4">2.1.1.-</ecNumber>
    </recommendedName>
</protein>
<name>A0A2T1HWV6_9HYPH</name>
<keyword evidence="2 6" id="KW-0489">Methyltransferase</keyword>
<sequence length="519" mass="56450">MDESGQGQAVAGRRRERGGRGAAREGRGRGQGLGRPFIRRNIPPYDILSEENLLKIESAADRILAEIGIEFRDDPAALDLWRRAGAKLDGVRVRFEPGMLREVLKTAPARFTQHARNPARSVEIGGDAVVFSPAYGSPFVMDLDKGRRYGTLEDFQNFIRLAQSSPWLHHSGGTICEPVDVPVNKRHLDMVYSHIRYSDRAFMGSVTAEGRAEDSVAMARILFGDDFTDQNCVILGNVNVNSPLVWDGTMTKALRAYARANQAGVVVPFILGGAMGPVTNAGAIAQSLAETMAGCALTQLERPGAPVIFGNFLSSMAMRSGSPTFGTPEPAIGSMVIGQLARRLNLPLRCSGNFTTSKLPDAQAMTEGTMSMLAAIHCGANFILHSAGFLDGLLSMSYEKFVLDTDLCGALHTYCDGVQVDDDQLALDAFREVGPGGHFFGCAHTMGHYQTAFWDSELADNDPFEKWEAGGSVDAAQRANRLWKKRLADYEPPALDEGVDEALRDFVARRKGEAPDAWY</sequence>
<feature type="region of interest" description="Disordered" evidence="5">
    <location>
        <begin position="1"/>
        <end position="37"/>
    </location>
</feature>
<comment type="similarity">
    <text evidence="1 4">Belongs to the trimethylamine methyltransferase family.</text>
</comment>
<dbReference type="EMBL" id="PVZS01000004">
    <property type="protein sequence ID" value="PSC06177.1"/>
    <property type="molecule type" value="Genomic_DNA"/>
</dbReference>
<evidence type="ECO:0000256" key="4">
    <source>
        <dbReference type="PIRNR" id="PIRNR037567"/>
    </source>
</evidence>
<reference evidence="7" key="1">
    <citation type="submission" date="2018-03" db="EMBL/GenBank/DDBJ databases">
        <authorList>
            <person name="Sun L."/>
            <person name="Liu H."/>
            <person name="Chen W."/>
            <person name="Huang K."/>
            <person name="Liu W."/>
            <person name="Gao X."/>
        </authorList>
    </citation>
    <scope>NUCLEOTIDE SEQUENCE [LARGE SCALE GENOMIC DNA]</scope>
    <source>
        <strain evidence="7">SH9</strain>
    </source>
</reference>
<evidence type="ECO:0000313" key="6">
    <source>
        <dbReference type="EMBL" id="PSC06177.1"/>
    </source>
</evidence>
<evidence type="ECO:0000256" key="2">
    <source>
        <dbReference type="ARBA" id="ARBA00022603"/>
    </source>
</evidence>
<keyword evidence="7" id="KW-1185">Reference proteome</keyword>
<dbReference type="InterPro" id="IPR038601">
    <property type="entry name" value="MttB-like_sf"/>
</dbReference>
<proteinExistence type="inferred from homology"/>
<dbReference type="GO" id="GO:0008168">
    <property type="term" value="F:methyltransferase activity"/>
    <property type="evidence" value="ECO:0007669"/>
    <property type="project" value="UniProtKB-KW"/>
</dbReference>
<evidence type="ECO:0000313" key="7">
    <source>
        <dbReference type="Proteomes" id="UP000239772"/>
    </source>
</evidence>
<dbReference type="EC" id="2.1.1.-" evidence="4"/>
<dbReference type="Proteomes" id="UP000239772">
    <property type="component" value="Unassembled WGS sequence"/>
</dbReference>
<evidence type="ECO:0000256" key="1">
    <source>
        <dbReference type="ARBA" id="ARBA00007137"/>
    </source>
</evidence>
<dbReference type="Pfam" id="PF06253">
    <property type="entry name" value="MTTB"/>
    <property type="match status" value="1"/>
</dbReference>
<dbReference type="PIRSF" id="PIRSF037567">
    <property type="entry name" value="MTTB_MeTrfase"/>
    <property type="match status" value="1"/>
</dbReference>
<feature type="compositionally biased region" description="Low complexity" evidence="5">
    <location>
        <begin position="1"/>
        <end position="11"/>
    </location>
</feature>
<comment type="caution">
    <text evidence="6">The sequence shown here is derived from an EMBL/GenBank/DDBJ whole genome shotgun (WGS) entry which is preliminary data.</text>
</comment>
<dbReference type="AlphaFoldDB" id="A0A2T1HWV6"/>
<dbReference type="RefSeq" id="WP_106335585.1">
    <property type="nucleotide sequence ID" value="NZ_PVZS01000004.1"/>
</dbReference>
<keyword evidence="3 4" id="KW-0808">Transferase</keyword>
<feature type="compositionally biased region" description="Basic and acidic residues" evidence="5">
    <location>
        <begin position="18"/>
        <end position="28"/>
    </location>
</feature>
<organism evidence="6 7">
    <name type="scientific">Alsobacter soli</name>
    <dbReference type="NCBI Taxonomy" id="2109933"/>
    <lineage>
        <taxon>Bacteria</taxon>
        <taxon>Pseudomonadati</taxon>
        <taxon>Pseudomonadota</taxon>
        <taxon>Alphaproteobacteria</taxon>
        <taxon>Hyphomicrobiales</taxon>
        <taxon>Alsobacteraceae</taxon>
        <taxon>Alsobacter</taxon>
    </lineage>
</organism>
<dbReference type="GO" id="GO:0032259">
    <property type="term" value="P:methylation"/>
    <property type="evidence" value="ECO:0007669"/>
    <property type="project" value="UniProtKB-KW"/>
</dbReference>
<gene>
    <name evidence="6" type="ORF">SLNSH_05095</name>
</gene>